<protein>
    <submittedName>
        <fullName evidence="3">Uncharacterized protein</fullName>
    </submittedName>
</protein>
<dbReference type="EMBL" id="CAXAMM010042239">
    <property type="protein sequence ID" value="CAK9103736.1"/>
    <property type="molecule type" value="Genomic_DNA"/>
</dbReference>
<sequence length="76" mass="8719">MESTVPRIRTSCGLGGTRSCARRRRARFLWRCQATCWPNSAMSVRKSGRSRGARSLRTSSTSWTERNEQPKLTMRV</sequence>
<dbReference type="Proteomes" id="UP001642464">
    <property type="component" value="Unassembled WGS sequence"/>
</dbReference>
<name>A0ABP0RWX1_9DINO</name>
<evidence type="ECO:0000313" key="2">
    <source>
        <dbReference type="EMBL" id="CAK9103147.1"/>
    </source>
</evidence>
<evidence type="ECO:0000256" key="1">
    <source>
        <dbReference type="SAM" id="MobiDB-lite"/>
    </source>
</evidence>
<organism evidence="3 4">
    <name type="scientific">Durusdinium trenchii</name>
    <dbReference type="NCBI Taxonomy" id="1381693"/>
    <lineage>
        <taxon>Eukaryota</taxon>
        <taxon>Sar</taxon>
        <taxon>Alveolata</taxon>
        <taxon>Dinophyceae</taxon>
        <taxon>Suessiales</taxon>
        <taxon>Symbiodiniaceae</taxon>
        <taxon>Durusdinium</taxon>
    </lineage>
</organism>
<comment type="caution">
    <text evidence="3">The sequence shown here is derived from an EMBL/GenBank/DDBJ whole genome shotgun (WGS) entry which is preliminary data.</text>
</comment>
<evidence type="ECO:0000313" key="4">
    <source>
        <dbReference type="Proteomes" id="UP001642464"/>
    </source>
</evidence>
<feature type="region of interest" description="Disordered" evidence="1">
    <location>
        <begin position="42"/>
        <end position="76"/>
    </location>
</feature>
<proteinExistence type="predicted"/>
<gene>
    <name evidence="2" type="ORF">SCF082_LOCUS48189</name>
    <name evidence="3" type="ORF">SCF082_LOCUS48444</name>
</gene>
<reference evidence="3 4" key="1">
    <citation type="submission" date="2024-02" db="EMBL/GenBank/DDBJ databases">
        <authorList>
            <person name="Chen Y."/>
            <person name="Shah S."/>
            <person name="Dougan E. K."/>
            <person name="Thang M."/>
            <person name="Chan C."/>
        </authorList>
    </citation>
    <scope>NUCLEOTIDE SEQUENCE [LARGE SCALE GENOMIC DNA]</scope>
</reference>
<evidence type="ECO:0000313" key="3">
    <source>
        <dbReference type="EMBL" id="CAK9103736.1"/>
    </source>
</evidence>
<keyword evidence="4" id="KW-1185">Reference proteome</keyword>
<accession>A0ABP0RWX1</accession>
<dbReference type="EMBL" id="CAXAMM010042128">
    <property type="protein sequence ID" value="CAK9103147.1"/>
    <property type="molecule type" value="Genomic_DNA"/>
</dbReference>